<gene>
    <name evidence="1" type="ORF">E6C27_scaffold778G00180</name>
</gene>
<dbReference type="EMBL" id="SSTE01009956">
    <property type="protein sequence ID" value="KAA0053092.1"/>
    <property type="molecule type" value="Genomic_DNA"/>
</dbReference>
<dbReference type="AlphaFoldDB" id="A0A5A7UBI0"/>
<comment type="caution">
    <text evidence="1">The sequence shown here is derived from an EMBL/GenBank/DDBJ whole genome shotgun (WGS) entry which is preliminary data.</text>
</comment>
<organism evidence="1 2">
    <name type="scientific">Cucumis melo var. makuwa</name>
    <name type="common">Oriental melon</name>
    <dbReference type="NCBI Taxonomy" id="1194695"/>
    <lineage>
        <taxon>Eukaryota</taxon>
        <taxon>Viridiplantae</taxon>
        <taxon>Streptophyta</taxon>
        <taxon>Embryophyta</taxon>
        <taxon>Tracheophyta</taxon>
        <taxon>Spermatophyta</taxon>
        <taxon>Magnoliopsida</taxon>
        <taxon>eudicotyledons</taxon>
        <taxon>Gunneridae</taxon>
        <taxon>Pentapetalae</taxon>
        <taxon>rosids</taxon>
        <taxon>fabids</taxon>
        <taxon>Cucurbitales</taxon>
        <taxon>Cucurbitaceae</taxon>
        <taxon>Benincaseae</taxon>
        <taxon>Cucumis</taxon>
    </lineage>
</organism>
<dbReference type="PANTHER" id="PTHR10775:SF185">
    <property type="entry name" value="OS08G0208400 PROTEIN"/>
    <property type="match status" value="1"/>
</dbReference>
<evidence type="ECO:0000313" key="1">
    <source>
        <dbReference type="EMBL" id="KAA0053092.1"/>
    </source>
</evidence>
<name>A0A5A7UBI0_CUCMM</name>
<reference evidence="1 2" key="1">
    <citation type="submission" date="2019-08" db="EMBL/GenBank/DDBJ databases">
        <title>Draft genome sequences of two oriental melons (Cucumis melo L. var makuwa).</title>
        <authorList>
            <person name="Kwon S.-Y."/>
        </authorList>
    </citation>
    <scope>NUCLEOTIDE SEQUENCE [LARGE SCALE GENOMIC DNA]</scope>
    <source>
        <strain evidence="2">cv. SW 3</strain>
        <tissue evidence="1">Leaf</tissue>
    </source>
</reference>
<proteinExistence type="predicted"/>
<dbReference type="PANTHER" id="PTHR10775">
    <property type="entry name" value="OS08G0208400 PROTEIN"/>
    <property type="match status" value="1"/>
</dbReference>
<accession>A0A5A7UBI0</accession>
<protein>
    <submittedName>
        <fullName evidence="1">Uncharacterized protein</fullName>
    </submittedName>
</protein>
<sequence>MKEKEEKEINSVDETKRGETFSRCLRCLRRHEPAVVPLPPFATAHPYLRGDSRIACKVALLEKVVKLMHVRVLNGWSNKPFDMLLNLLRAVFPMCSSTILSSFYEVKRKLCDLDLGYKTIHACKYDCVLYWKEFAHLQHCPTCDEAQLCTRTPMRNPENATAQPPPYRSACRTTKACLAALKVEPQSSIGSLYHRLLSTIAIVTVIRVLGS</sequence>
<evidence type="ECO:0000313" key="2">
    <source>
        <dbReference type="Proteomes" id="UP000321393"/>
    </source>
</evidence>
<dbReference type="OrthoDB" id="3261594at2759"/>
<dbReference type="Proteomes" id="UP000321393">
    <property type="component" value="Unassembled WGS sequence"/>
</dbReference>